<feature type="compositionally biased region" description="Low complexity" evidence="10">
    <location>
        <begin position="61"/>
        <end position="75"/>
    </location>
</feature>
<dbReference type="InterPro" id="IPR054708">
    <property type="entry name" value="MTPAP-like_central"/>
</dbReference>
<evidence type="ECO:0000259" key="12">
    <source>
        <dbReference type="Pfam" id="PF22600"/>
    </source>
</evidence>
<dbReference type="GO" id="GO:0046872">
    <property type="term" value="F:metal ion binding"/>
    <property type="evidence" value="ECO:0007669"/>
    <property type="project" value="UniProtKB-KW"/>
</dbReference>
<sequence length="1055" mass="117920">MLPSQREPHGAANDASASGLEGHLRNLILTNATPNPPPGFFPPTNPRPQASSQGLPPFPGSQPSHHPSSPAQHQANAGYHRNESAPEAAPQLGAPQHGAPQSPKPARRRPNQAQRRQMSSQLTFAPEPRTQYSQYSHPNRPDTQWASPQSQPISAPRPSEYPRSRNSWNGPPPQSPANRYQQYQPSPSARQYNAPSSQTVQQGTASAPHQYRPHMRPDEVLNQARLLDMLCSQVLAHSEIDRAEIAEKEAFRQRIQHICREVICQFEEQQDMNNRIPPISVELKCFGSLASGFATKASDLDLGLVSPLSKIPPDAPGSPIPRLIEKAFLQAGLGARLLSRTRVPIIKICERPPVELLKGLHEEREKWERGVDKDAQSGAAEVEPDHDGSAHGGDDDEHTQSGAADAGPSSLGEFDIICKDSPEPQRFQLQQGPKNSLDSYYGLAKRILRRAGGFDITGSNYRDFTESDWDILNRVCDAFIQGLADDSLRKHVATLPSISAAGMPSEAARHRSLFGLFMQVEGEHILRRWTSWAEGIPLNQLEDDKWIRQWDSLQHKSLFDIDPISHNRELQLALEKIKKIPSVQLLLLEQEQQETPAQYYTRITNVINSMRGSASAAPYAIVRRYVDGVFQEDIRQQLSDYLEQFPEQATIQAVGCRHKSIHLANELEKAVESNLYDAVSVPYIRRYVELLRQPLQMRVIAPGKTRYVVPIPAEFAATFTKIKSLTDPHTLAPNQPRERYRDPLEFPKTDVGVQCDINFSAHLALQNTLLLRCYSHTDPRVRPMILFVKHWAKVRGINSGYRGTLSSYGYVLMVLHYLVNVAKPFVCPNLQQLAPPPPSNLSSAEVQSTITCRGYNIQFWRNEEEIIRLASQNQLNRNTESVGQLLRGFFEYFAQTGLMSNGQNRGFDWGRNVLSLRTHGGILSKQEKGWTGAKTVYEVQNAAGGSPTQAAPVQLNSQPQAAPPATKSGDVKEIRLRYLFAIEDPFETDHNVARTVTHNGIVSIRNEFRRAWRILRAAGNGDFQENLLQDIEEEEGNVPATFQQLLADIHDIAPA</sequence>
<dbReference type="Gene3D" id="1.10.1410.10">
    <property type="match status" value="1"/>
</dbReference>
<comment type="cofactor">
    <cofactor evidence="2">
        <name>Mg(2+)</name>
        <dbReference type="ChEBI" id="CHEBI:18420"/>
    </cofactor>
</comment>
<proteinExistence type="inferred from homology"/>
<dbReference type="SUPFAM" id="SSF81301">
    <property type="entry name" value="Nucleotidyltransferase"/>
    <property type="match status" value="2"/>
</dbReference>
<evidence type="ECO:0000313" key="13">
    <source>
        <dbReference type="EMBL" id="PTB80797.1"/>
    </source>
</evidence>
<feature type="compositionally biased region" description="Pro residues" evidence="10">
    <location>
        <begin position="34"/>
        <end position="46"/>
    </location>
</feature>
<evidence type="ECO:0000256" key="2">
    <source>
        <dbReference type="ARBA" id="ARBA00001946"/>
    </source>
</evidence>
<dbReference type="GO" id="GO:0010605">
    <property type="term" value="P:negative regulation of macromolecule metabolic process"/>
    <property type="evidence" value="ECO:0007669"/>
    <property type="project" value="UniProtKB-ARBA"/>
</dbReference>
<organism evidence="13 14">
    <name type="scientific">Trichoderma longibrachiatum ATCC 18648</name>
    <dbReference type="NCBI Taxonomy" id="983965"/>
    <lineage>
        <taxon>Eukaryota</taxon>
        <taxon>Fungi</taxon>
        <taxon>Dikarya</taxon>
        <taxon>Ascomycota</taxon>
        <taxon>Pezizomycotina</taxon>
        <taxon>Sordariomycetes</taxon>
        <taxon>Hypocreomycetidae</taxon>
        <taxon>Hypocreales</taxon>
        <taxon>Hypocreaceae</taxon>
        <taxon>Trichoderma</taxon>
    </lineage>
</organism>
<dbReference type="InterPro" id="IPR002058">
    <property type="entry name" value="PAP_assoc"/>
</dbReference>
<feature type="compositionally biased region" description="Polar residues" evidence="10">
    <location>
        <begin position="176"/>
        <end position="207"/>
    </location>
</feature>
<comment type="cofactor">
    <cofactor evidence="1">
        <name>Mn(2+)</name>
        <dbReference type="ChEBI" id="CHEBI:29035"/>
    </cofactor>
</comment>
<evidence type="ECO:0000256" key="4">
    <source>
        <dbReference type="ARBA" id="ARBA00008593"/>
    </source>
</evidence>
<reference evidence="13 14" key="1">
    <citation type="submission" date="2016-07" db="EMBL/GenBank/DDBJ databases">
        <title>Multiple horizontal gene transfer events from other fungi enriched the ability of initially mycotrophic Trichoderma (Ascomycota) to feed on dead plant biomass.</title>
        <authorList>
            <consortium name="DOE Joint Genome Institute"/>
            <person name="Aerts A."/>
            <person name="Atanasova L."/>
            <person name="Chenthamara K."/>
            <person name="Zhang J."/>
            <person name="Grujic M."/>
            <person name="Henrissat B."/>
            <person name="Kuo A."/>
            <person name="Salamov A."/>
            <person name="Lipzen A."/>
            <person name="Labutti K."/>
            <person name="Barry K."/>
            <person name="Miao Y."/>
            <person name="Rahimi M.J."/>
            <person name="Shen Q."/>
            <person name="Grigoriev I.V."/>
            <person name="Kubicek C.P."/>
            <person name="Druzhinina I.S."/>
        </authorList>
    </citation>
    <scope>NUCLEOTIDE SEQUENCE [LARGE SCALE GENOMIC DNA]</scope>
    <source>
        <strain evidence="13 14">ATCC 18648</strain>
    </source>
</reference>
<keyword evidence="9" id="KW-0460">Magnesium</keyword>
<gene>
    <name evidence="13" type="ORF">M440DRAFT_1135952</name>
</gene>
<name>A0A2T4CGW4_TRILO</name>
<evidence type="ECO:0000256" key="10">
    <source>
        <dbReference type="SAM" id="MobiDB-lite"/>
    </source>
</evidence>
<dbReference type="GO" id="GO:0050265">
    <property type="term" value="F:RNA uridylyltransferase activity"/>
    <property type="evidence" value="ECO:0007669"/>
    <property type="project" value="TreeGrafter"/>
</dbReference>
<keyword evidence="7" id="KW-0808">Transferase</keyword>
<dbReference type="GO" id="GO:0031123">
    <property type="term" value="P:RNA 3'-end processing"/>
    <property type="evidence" value="ECO:0007669"/>
    <property type="project" value="TreeGrafter"/>
</dbReference>
<keyword evidence="6" id="KW-0963">Cytoplasm</keyword>
<dbReference type="EC" id="2.7.7.19" evidence="5"/>
<accession>A0A2T4CGW4</accession>
<dbReference type="AlphaFoldDB" id="A0A2T4CGW4"/>
<feature type="domain" description="Poly(A) RNA polymerase mitochondrial-like central palm" evidence="12">
    <location>
        <begin position="232"/>
        <end position="351"/>
    </location>
</feature>
<comment type="similarity">
    <text evidence="4">Belongs to the DNA polymerase type-B-like family.</text>
</comment>
<feature type="compositionally biased region" description="Basic and acidic residues" evidence="10">
    <location>
        <begin position="383"/>
        <end position="393"/>
    </location>
</feature>
<evidence type="ECO:0000256" key="6">
    <source>
        <dbReference type="ARBA" id="ARBA00022490"/>
    </source>
</evidence>
<keyword evidence="8" id="KW-0479">Metal-binding</keyword>
<dbReference type="OrthoDB" id="407432at2759"/>
<feature type="region of interest" description="Disordered" evidence="10">
    <location>
        <begin position="943"/>
        <end position="968"/>
    </location>
</feature>
<dbReference type="PANTHER" id="PTHR12271">
    <property type="entry name" value="POLY A POLYMERASE CID PAP -RELATED"/>
    <property type="match status" value="1"/>
</dbReference>
<evidence type="ECO:0000256" key="9">
    <source>
        <dbReference type="ARBA" id="ARBA00022842"/>
    </source>
</evidence>
<dbReference type="STRING" id="983965.A0A2T4CGW4"/>
<dbReference type="Proteomes" id="UP000240760">
    <property type="component" value="Unassembled WGS sequence"/>
</dbReference>
<dbReference type="PANTHER" id="PTHR12271:SF40">
    <property type="entry name" value="POLY(A) RNA POLYMERASE GLD2"/>
    <property type="match status" value="1"/>
</dbReference>
<dbReference type="InterPro" id="IPR043519">
    <property type="entry name" value="NT_sf"/>
</dbReference>
<evidence type="ECO:0000313" key="14">
    <source>
        <dbReference type="Proteomes" id="UP000240760"/>
    </source>
</evidence>
<evidence type="ECO:0000256" key="5">
    <source>
        <dbReference type="ARBA" id="ARBA00012388"/>
    </source>
</evidence>
<dbReference type="EMBL" id="KZ679127">
    <property type="protein sequence ID" value="PTB80797.1"/>
    <property type="molecule type" value="Genomic_DNA"/>
</dbReference>
<evidence type="ECO:0000256" key="1">
    <source>
        <dbReference type="ARBA" id="ARBA00001936"/>
    </source>
</evidence>
<feature type="region of interest" description="Disordered" evidence="10">
    <location>
        <begin position="366"/>
        <end position="408"/>
    </location>
</feature>
<dbReference type="SUPFAM" id="SSF81631">
    <property type="entry name" value="PAP/OAS1 substrate-binding domain"/>
    <property type="match status" value="1"/>
</dbReference>
<feature type="compositionally biased region" description="Basic and acidic residues" evidence="10">
    <location>
        <begin position="366"/>
        <end position="375"/>
    </location>
</feature>
<feature type="region of interest" description="Disordered" evidence="10">
    <location>
        <begin position="1"/>
        <end position="213"/>
    </location>
</feature>
<dbReference type="Pfam" id="PF22600">
    <property type="entry name" value="MTPAP-like_central"/>
    <property type="match status" value="1"/>
</dbReference>
<feature type="compositionally biased region" description="Polar residues" evidence="10">
    <location>
        <begin position="946"/>
        <end position="960"/>
    </location>
</feature>
<dbReference type="GO" id="GO:0005737">
    <property type="term" value="C:cytoplasm"/>
    <property type="evidence" value="ECO:0007669"/>
    <property type="project" value="UniProtKB-SubCell"/>
</dbReference>
<feature type="domain" description="PAP-associated" evidence="11">
    <location>
        <begin position="881"/>
        <end position="932"/>
    </location>
</feature>
<evidence type="ECO:0000256" key="3">
    <source>
        <dbReference type="ARBA" id="ARBA00004496"/>
    </source>
</evidence>
<dbReference type="Pfam" id="PF03828">
    <property type="entry name" value="PAP_assoc"/>
    <property type="match status" value="1"/>
</dbReference>
<evidence type="ECO:0000256" key="8">
    <source>
        <dbReference type="ARBA" id="ARBA00022723"/>
    </source>
</evidence>
<keyword evidence="14" id="KW-1185">Reference proteome</keyword>
<comment type="subcellular location">
    <subcellularLocation>
        <location evidence="3">Cytoplasm</location>
    </subcellularLocation>
</comment>
<protein>
    <recommendedName>
        <fullName evidence="5">polynucleotide adenylyltransferase</fullName>
        <ecNumber evidence="5">2.7.7.19</ecNumber>
    </recommendedName>
</protein>
<feature type="compositionally biased region" description="Polar residues" evidence="10">
    <location>
        <begin position="130"/>
        <end position="153"/>
    </location>
</feature>
<evidence type="ECO:0000256" key="7">
    <source>
        <dbReference type="ARBA" id="ARBA00022679"/>
    </source>
</evidence>
<dbReference type="GO" id="GO:1990817">
    <property type="term" value="F:poly(A) RNA polymerase activity"/>
    <property type="evidence" value="ECO:0007669"/>
    <property type="project" value="UniProtKB-EC"/>
</dbReference>
<evidence type="ECO:0000259" key="11">
    <source>
        <dbReference type="Pfam" id="PF03828"/>
    </source>
</evidence>
<dbReference type="Gene3D" id="3.30.460.10">
    <property type="entry name" value="Beta Polymerase, domain 2"/>
    <property type="match status" value="1"/>
</dbReference>